<dbReference type="OrthoDB" id="37659at2759"/>
<protein>
    <submittedName>
        <fullName evidence="1">Uncharacterized protein</fullName>
    </submittedName>
</protein>
<dbReference type="EMBL" id="AP024449">
    <property type="protein sequence ID" value="BCS29498.1"/>
    <property type="molecule type" value="Genomic_DNA"/>
</dbReference>
<dbReference type="KEGG" id="apuu:APUU_71068S"/>
<dbReference type="GeneID" id="64979495"/>
<gene>
    <name evidence="1" type="ORF">APUU_71068S</name>
</gene>
<sequence>MSTATAPVNMPLYIAIHSNPGIKHWSLFIDAPNPSDKTTAHVLGARQRYFPQISTRSDARTSPSLVELCPVCEISVELVEAVKRIAWDTRIRNEERDYSCQDYVLDVLGRLEGEGIVDARDGGYLRNKDVIMGKRESWINT</sequence>
<dbReference type="Pfam" id="PF20174">
    <property type="entry name" value="DUF6540"/>
    <property type="match status" value="1"/>
</dbReference>
<dbReference type="Proteomes" id="UP000654913">
    <property type="component" value="Chromosome 7"/>
</dbReference>
<keyword evidence="2" id="KW-1185">Reference proteome</keyword>
<accession>A0A7R8AU31</accession>
<dbReference type="InterPro" id="IPR046670">
    <property type="entry name" value="DUF6540"/>
</dbReference>
<organism evidence="1 2">
    <name type="scientific">Aspergillus puulaauensis</name>
    <dbReference type="NCBI Taxonomy" id="1220207"/>
    <lineage>
        <taxon>Eukaryota</taxon>
        <taxon>Fungi</taxon>
        <taxon>Dikarya</taxon>
        <taxon>Ascomycota</taxon>
        <taxon>Pezizomycotina</taxon>
        <taxon>Eurotiomycetes</taxon>
        <taxon>Eurotiomycetidae</taxon>
        <taxon>Eurotiales</taxon>
        <taxon>Aspergillaceae</taxon>
        <taxon>Aspergillus</taxon>
    </lineage>
</organism>
<dbReference type="RefSeq" id="XP_041561684.1">
    <property type="nucleotide sequence ID" value="XM_041696011.1"/>
</dbReference>
<evidence type="ECO:0000313" key="2">
    <source>
        <dbReference type="Proteomes" id="UP000654913"/>
    </source>
</evidence>
<evidence type="ECO:0000313" key="1">
    <source>
        <dbReference type="EMBL" id="BCS29498.1"/>
    </source>
</evidence>
<proteinExistence type="predicted"/>
<dbReference type="AlphaFoldDB" id="A0A7R8AU31"/>
<name>A0A7R8AU31_9EURO</name>
<reference evidence="1" key="1">
    <citation type="submission" date="2021-01" db="EMBL/GenBank/DDBJ databases">
        <authorList>
            <consortium name="Aspergillus puulaauensis MK2 genome sequencing consortium"/>
            <person name="Kazuki M."/>
            <person name="Futagami T."/>
        </authorList>
    </citation>
    <scope>NUCLEOTIDE SEQUENCE</scope>
    <source>
        <strain evidence="1">MK2</strain>
    </source>
</reference>
<reference evidence="1" key="2">
    <citation type="submission" date="2021-02" db="EMBL/GenBank/DDBJ databases">
        <title>Aspergillus puulaauensis MK2 genome sequence.</title>
        <authorList>
            <person name="Futagami T."/>
            <person name="Mori K."/>
            <person name="Kadooka C."/>
            <person name="Tanaka T."/>
        </authorList>
    </citation>
    <scope>NUCLEOTIDE SEQUENCE</scope>
    <source>
        <strain evidence="1">MK2</strain>
    </source>
</reference>